<dbReference type="PANTHER" id="PTHR48098:SF1">
    <property type="entry name" value="DIACYLGLYCEROL ACYLTRANSFERASE_MYCOLYLTRANSFERASE AG85A"/>
    <property type="match status" value="1"/>
</dbReference>
<keyword evidence="1" id="KW-0732">Signal</keyword>
<feature type="signal peptide" evidence="1">
    <location>
        <begin position="1"/>
        <end position="29"/>
    </location>
</feature>
<dbReference type="RefSeq" id="WP_277105287.1">
    <property type="nucleotide sequence ID" value="NZ_BAAAJS010000041.1"/>
</dbReference>
<gene>
    <name evidence="2" type="ORF">J2S37_000054</name>
</gene>
<dbReference type="InterPro" id="IPR050583">
    <property type="entry name" value="Mycobacterial_A85_antigen"/>
</dbReference>
<evidence type="ECO:0000313" key="2">
    <source>
        <dbReference type="EMBL" id="MDR7353516.1"/>
    </source>
</evidence>
<organism evidence="2 3">
    <name type="scientific">Corynebacterium felinum</name>
    <dbReference type="NCBI Taxonomy" id="131318"/>
    <lineage>
        <taxon>Bacteria</taxon>
        <taxon>Bacillati</taxon>
        <taxon>Actinomycetota</taxon>
        <taxon>Actinomycetes</taxon>
        <taxon>Mycobacteriales</taxon>
        <taxon>Corynebacteriaceae</taxon>
        <taxon>Corynebacterium</taxon>
    </lineage>
</organism>
<keyword evidence="3" id="KW-1185">Reference proteome</keyword>
<dbReference type="SUPFAM" id="SSF53474">
    <property type="entry name" value="alpha/beta-Hydrolases"/>
    <property type="match status" value="1"/>
</dbReference>
<sequence>MLSSHTSVALLSALSATALIMGTPAAAHAHTPQAGASAQLSSTSSDTFMDTYNQLVGQAFALPGVPSHLENIYRFKQNSPLLSGLHAPGFFASDAWYSTEAPQDYAQPRLVKIEKDTGLRVERWFIESPAMRRVVEVQIMRAVDSSKPAPMIYLFDGATAPSRNGWLRRGNIETTFANEQVTAVMPTQASGSSYLDWAEEDELIGKPMWETFLTQELPPILDDAANGLNFNGKRFIGGLSMGAGGAIRLANAHPELFDGAIGLSGCYSNTTTMGRFMIESIANSVNADHTKMFGTSDNPDRLRTDVVANPEGLRKMPVYLFTADGHVTPRDIENYRHQSVKDLPGAVILELATDKCTRELDESMKAHGMTHQKVVLQHGGVHDWPYYAEQFPFAWKHVSEQADAWNTKGLEPLTR</sequence>
<reference evidence="2 3" key="1">
    <citation type="submission" date="2023-07" db="EMBL/GenBank/DDBJ databases">
        <title>Sequencing the genomes of 1000 actinobacteria strains.</title>
        <authorList>
            <person name="Klenk H.-P."/>
        </authorList>
    </citation>
    <scope>NUCLEOTIDE SEQUENCE [LARGE SCALE GENOMIC DNA]</scope>
    <source>
        <strain evidence="2 3">DSM 44508</strain>
    </source>
</reference>
<name>A0ABU2B5G9_9CORY</name>
<accession>A0ABU2B5G9</accession>
<dbReference type="Pfam" id="PF00756">
    <property type="entry name" value="Esterase"/>
    <property type="match status" value="1"/>
</dbReference>
<dbReference type="InterPro" id="IPR000801">
    <property type="entry name" value="Esterase-like"/>
</dbReference>
<comment type="caution">
    <text evidence="2">The sequence shown here is derived from an EMBL/GenBank/DDBJ whole genome shotgun (WGS) entry which is preliminary data.</text>
</comment>
<keyword evidence="2" id="KW-0378">Hydrolase</keyword>
<protein>
    <submittedName>
        <fullName evidence="2">S-formylglutathione hydrolase FrmB</fullName>
    </submittedName>
</protein>
<evidence type="ECO:0000256" key="1">
    <source>
        <dbReference type="SAM" id="SignalP"/>
    </source>
</evidence>
<evidence type="ECO:0000313" key="3">
    <source>
        <dbReference type="Proteomes" id="UP001183619"/>
    </source>
</evidence>
<dbReference type="InterPro" id="IPR029058">
    <property type="entry name" value="AB_hydrolase_fold"/>
</dbReference>
<dbReference type="GO" id="GO:0016787">
    <property type="term" value="F:hydrolase activity"/>
    <property type="evidence" value="ECO:0007669"/>
    <property type="project" value="UniProtKB-KW"/>
</dbReference>
<dbReference type="Proteomes" id="UP001183619">
    <property type="component" value="Unassembled WGS sequence"/>
</dbReference>
<dbReference type="EMBL" id="JAVDYF010000001">
    <property type="protein sequence ID" value="MDR7353516.1"/>
    <property type="molecule type" value="Genomic_DNA"/>
</dbReference>
<dbReference type="PANTHER" id="PTHR48098">
    <property type="entry name" value="ENTEROCHELIN ESTERASE-RELATED"/>
    <property type="match status" value="1"/>
</dbReference>
<proteinExistence type="predicted"/>
<dbReference type="Gene3D" id="3.40.50.1820">
    <property type="entry name" value="alpha/beta hydrolase"/>
    <property type="match status" value="1"/>
</dbReference>
<feature type="chain" id="PRO_5045291697" evidence="1">
    <location>
        <begin position="30"/>
        <end position="415"/>
    </location>
</feature>